<dbReference type="PANTHER" id="PTHR13245">
    <property type="entry name" value="RRP15-LIKE PROTEIN"/>
    <property type="match status" value="1"/>
</dbReference>
<dbReference type="STRING" id="3469.A0A4Y7IPB6"/>
<dbReference type="AlphaFoldDB" id="A0A4Y7IPB6"/>
<protein>
    <submittedName>
        <fullName evidence="2">Uncharacterized protein</fullName>
    </submittedName>
</protein>
<keyword evidence="3" id="KW-1185">Reference proteome</keyword>
<evidence type="ECO:0000313" key="3">
    <source>
        <dbReference type="Proteomes" id="UP000316621"/>
    </source>
</evidence>
<dbReference type="Pfam" id="PF07890">
    <property type="entry name" value="Rrp15p"/>
    <property type="match status" value="1"/>
</dbReference>
<comment type="similarity">
    <text evidence="1">Belongs to the RRP15 family.</text>
</comment>
<dbReference type="Gramene" id="RZC50517">
    <property type="protein sequence ID" value="RZC50517"/>
    <property type="gene ID" value="C5167_018940"/>
</dbReference>
<evidence type="ECO:0000256" key="1">
    <source>
        <dbReference type="ARBA" id="ARBA00007462"/>
    </source>
</evidence>
<evidence type="ECO:0000313" key="2">
    <source>
        <dbReference type="EMBL" id="RZC50517.1"/>
    </source>
</evidence>
<dbReference type="GO" id="GO:0000460">
    <property type="term" value="P:maturation of 5.8S rRNA"/>
    <property type="evidence" value="ECO:0007669"/>
    <property type="project" value="TreeGrafter"/>
</dbReference>
<reference evidence="2 3" key="1">
    <citation type="journal article" date="2018" name="Science">
        <title>The opium poppy genome and morphinan production.</title>
        <authorList>
            <person name="Guo L."/>
            <person name="Winzer T."/>
            <person name="Yang X."/>
            <person name="Li Y."/>
            <person name="Ning Z."/>
            <person name="He Z."/>
            <person name="Teodor R."/>
            <person name="Lu Y."/>
            <person name="Bowser T.A."/>
            <person name="Graham I.A."/>
            <person name="Ye K."/>
        </authorList>
    </citation>
    <scope>NUCLEOTIDE SEQUENCE [LARGE SCALE GENOMIC DNA]</scope>
    <source>
        <strain evidence="3">cv. HN1</strain>
        <tissue evidence="2">Leaves</tissue>
    </source>
</reference>
<dbReference type="Proteomes" id="UP000316621">
    <property type="component" value="Chromosome 2"/>
</dbReference>
<organism evidence="2 3">
    <name type="scientific">Papaver somniferum</name>
    <name type="common">Opium poppy</name>
    <dbReference type="NCBI Taxonomy" id="3469"/>
    <lineage>
        <taxon>Eukaryota</taxon>
        <taxon>Viridiplantae</taxon>
        <taxon>Streptophyta</taxon>
        <taxon>Embryophyta</taxon>
        <taxon>Tracheophyta</taxon>
        <taxon>Spermatophyta</taxon>
        <taxon>Magnoliopsida</taxon>
        <taxon>Ranunculales</taxon>
        <taxon>Papaveraceae</taxon>
        <taxon>Papaveroideae</taxon>
        <taxon>Papaver</taxon>
    </lineage>
</organism>
<proteinExistence type="inferred from homology"/>
<dbReference type="InterPro" id="IPR012459">
    <property type="entry name" value="Rrp15"/>
</dbReference>
<sequence>MEREKGHVKLPAYLDSHDKFLMSVAAKGVIKLFTAVSKAQNAQKGLNPSRAKDAKGISVAVAVDVSLVDMVDVAIFILHTS</sequence>
<dbReference type="GO" id="GO:0030687">
    <property type="term" value="C:preribosome, large subunit precursor"/>
    <property type="evidence" value="ECO:0007669"/>
    <property type="project" value="TreeGrafter"/>
</dbReference>
<dbReference type="EMBL" id="CM010716">
    <property type="protein sequence ID" value="RZC50517.1"/>
    <property type="molecule type" value="Genomic_DNA"/>
</dbReference>
<accession>A0A4Y7IPB6</accession>
<dbReference type="PANTHER" id="PTHR13245:SF14">
    <property type="entry name" value="RRP15-LIKE PROTEIN"/>
    <property type="match status" value="1"/>
</dbReference>
<name>A0A4Y7IPB6_PAPSO</name>
<gene>
    <name evidence="2" type="ORF">C5167_018940</name>
</gene>
<dbReference type="GO" id="GO:0000470">
    <property type="term" value="P:maturation of LSU-rRNA"/>
    <property type="evidence" value="ECO:0007669"/>
    <property type="project" value="TreeGrafter"/>
</dbReference>